<dbReference type="NCBIfam" id="TIGR00399">
    <property type="entry name" value="metG_C_term"/>
    <property type="match status" value="1"/>
</dbReference>
<comment type="function">
    <text evidence="1 13">Is required not only for elongation of protein synthesis but also for the initiation of all mRNA translation through initiator tRNA(fMet) aminoacylation.</text>
</comment>
<evidence type="ECO:0000256" key="2">
    <source>
        <dbReference type="ARBA" id="ARBA00004496"/>
    </source>
</evidence>
<dbReference type="FunFam" id="2.40.50.140:FF:000042">
    <property type="entry name" value="Methionine--tRNA ligase"/>
    <property type="match status" value="1"/>
</dbReference>
<feature type="binding site" evidence="13">
    <location>
        <position position="131"/>
    </location>
    <ligand>
        <name>Zn(2+)</name>
        <dbReference type="ChEBI" id="CHEBI:29105"/>
    </ligand>
</feature>
<comment type="cofactor">
    <cofactor evidence="13">
        <name>Zn(2+)</name>
        <dbReference type="ChEBI" id="CHEBI:29105"/>
    </cofactor>
    <text evidence="13">Binds 1 zinc ion per subunit.</text>
</comment>
<evidence type="ECO:0000313" key="16">
    <source>
        <dbReference type="Proteomes" id="UP000322876"/>
    </source>
</evidence>
<evidence type="ECO:0000256" key="6">
    <source>
        <dbReference type="ARBA" id="ARBA00022598"/>
    </source>
</evidence>
<evidence type="ECO:0000256" key="4">
    <source>
        <dbReference type="ARBA" id="ARBA00022490"/>
    </source>
</evidence>
<dbReference type="SUPFAM" id="SSF52374">
    <property type="entry name" value="Nucleotidylyl transferase"/>
    <property type="match status" value="1"/>
</dbReference>
<dbReference type="InterPro" id="IPR012340">
    <property type="entry name" value="NA-bd_OB-fold"/>
</dbReference>
<dbReference type="NCBIfam" id="TIGR00398">
    <property type="entry name" value="metG"/>
    <property type="match status" value="1"/>
</dbReference>
<sequence>MSRKTFYVTTPIYYVNDVPHIGHAYTTVAADVLARYKRMCGYDVFFLTGTDEHGQKIEQAAAKKGISPKELADSVVERFKSLWVKLNISNDKFIRTTDESHKKAVQKIFKKMQENGDIYLGEYEGWYCTPCETYWTETQLLDGNNCPSCGRETQKLKEPSYFFRMSKYQDALLKYIEENPDFIQPPSRKNEIVSFIKEGLKDLSVSRVSFKWGIPVPGDDKHVIYVWIDALTNYISAIGYIDESEQFKKFWPADVHLVGKDILRFHTVYWPTMLMSAGLPLPKKVFAHGWWTVEGQKMSKSLGNAIDPNWLVDTFGVDAIRYFLLREVPFGLDGDFSFKALIHRINGDLANDLGNLLNRTLGMVKRYFNGVIPEYKVEDESDIELFKKVEEVFDEVDKHIDAIAFNKALISIWTLVAELNRYIDKNAPWMLAKDESKRDRLETVLYVVLDGIRILSLLIYPFMPDTSEEIRKQLNIKVDIFKESFEDLKKVKLLESGNKIGEVKQLFPRIDEKEFLEKVTAENKKSEPEKVVEEITINDFSKVVIKAGKILEAEKIKKSEKLLKLRVDLGNGDIRQIVAGVAKSYEPETLVGKTVAVVSNLKPAKLMGVKSEGMILAAWIGDKHVVVELPDEVPAGSVIK</sequence>
<dbReference type="Gene3D" id="1.10.730.10">
    <property type="entry name" value="Isoleucyl-tRNA Synthetase, Domain 1"/>
    <property type="match status" value="1"/>
</dbReference>
<dbReference type="GO" id="GO:0046872">
    <property type="term" value="F:metal ion binding"/>
    <property type="evidence" value="ECO:0007669"/>
    <property type="project" value="UniProtKB-KW"/>
</dbReference>
<dbReference type="Gene3D" id="2.40.50.140">
    <property type="entry name" value="Nucleic acid-binding proteins"/>
    <property type="match status" value="1"/>
</dbReference>
<dbReference type="Proteomes" id="UP000322876">
    <property type="component" value="Unassembled WGS sequence"/>
</dbReference>
<evidence type="ECO:0000259" key="14">
    <source>
        <dbReference type="PROSITE" id="PS50886"/>
    </source>
</evidence>
<dbReference type="InterPro" id="IPR004495">
    <property type="entry name" value="Met-tRNA-synth_bsu_C"/>
</dbReference>
<keyword evidence="7 13" id="KW-0547">Nucleotide-binding</keyword>
<dbReference type="PANTHER" id="PTHR43326">
    <property type="entry name" value="METHIONYL-TRNA SYNTHETASE"/>
    <property type="match status" value="1"/>
</dbReference>
<feature type="binding site" evidence="13">
    <location>
        <position position="149"/>
    </location>
    <ligand>
        <name>Zn(2+)</name>
        <dbReference type="ChEBI" id="CHEBI:29105"/>
    </ligand>
</feature>
<feature type="binding site" evidence="13">
    <location>
        <position position="128"/>
    </location>
    <ligand>
        <name>Zn(2+)</name>
        <dbReference type="ChEBI" id="CHEBI:29105"/>
    </ligand>
</feature>
<dbReference type="Pfam" id="PF01588">
    <property type="entry name" value="tRNA_bind"/>
    <property type="match status" value="1"/>
</dbReference>
<evidence type="ECO:0000256" key="10">
    <source>
        <dbReference type="ARBA" id="ARBA00022917"/>
    </source>
</evidence>
<keyword evidence="13" id="KW-0479">Metal-binding</keyword>
<evidence type="ECO:0000313" key="15">
    <source>
        <dbReference type="EMBL" id="KAA0257680.1"/>
    </source>
</evidence>
<feature type="binding site" evidence="13">
    <location>
        <position position="146"/>
    </location>
    <ligand>
        <name>Zn(2+)</name>
        <dbReference type="ChEBI" id="CHEBI:29105"/>
    </ligand>
</feature>
<keyword evidence="13" id="KW-0862">Zinc</keyword>
<keyword evidence="4 13" id="KW-0963">Cytoplasm</keyword>
<dbReference type="CDD" id="cd00814">
    <property type="entry name" value="MetRS_core"/>
    <property type="match status" value="1"/>
</dbReference>
<dbReference type="InterPro" id="IPR002547">
    <property type="entry name" value="tRNA-bd_dom"/>
</dbReference>
<evidence type="ECO:0000256" key="11">
    <source>
        <dbReference type="ARBA" id="ARBA00023146"/>
    </source>
</evidence>
<dbReference type="SUPFAM" id="SSF50249">
    <property type="entry name" value="Nucleic acid-binding proteins"/>
    <property type="match status" value="1"/>
</dbReference>
<dbReference type="Gene3D" id="3.40.50.620">
    <property type="entry name" value="HUPs"/>
    <property type="match status" value="1"/>
</dbReference>
<evidence type="ECO:0000256" key="1">
    <source>
        <dbReference type="ARBA" id="ARBA00003314"/>
    </source>
</evidence>
<dbReference type="EC" id="6.1.1.10" evidence="13"/>
<evidence type="ECO:0000256" key="8">
    <source>
        <dbReference type="ARBA" id="ARBA00022840"/>
    </source>
</evidence>
<dbReference type="Pfam" id="PF19303">
    <property type="entry name" value="Anticodon_3"/>
    <property type="match status" value="1"/>
</dbReference>
<feature type="short sequence motif" description="'KMSKS' region" evidence="13">
    <location>
        <begin position="297"/>
        <end position="301"/>
    </location>
</feature>
<dbReference type="EMBL" id="VFJB01000006">
    <property type="protein sequence ID" value="KAA0257680.1"/>
    <property type="molecule type" value="Genomic_DNA"/>
</dbReference>
<dbReference type="InterPro" id="IPR015413">
    <property type="entry name" value="Methionyl/Leucyl_tRNA_Synth"/>
</dbReference>
<keyword evidence="5 13" id="KW-0820">tRNA-binding</keyword>
<dbReference type="RefSeq" id="WP_149266653.1">
    <property type="nucleotide sequence ID" value="NZ_VFJB01000006.1"/>
</dbReference>
<name>A0A5A8F193_9BACT</name>
<evidence type="ECO:0000256" key="5">
    <source>
        <dbReference type="ARBA" id="ARBA00022555"/>
    </source>
</evidence>
<dbReference type="FunFam" id="1.10.730.10:FF:000026">
    <property type="entry name" value="Methionine--tRNA ligase"/>
    <property type="match status" value="1"/>
</dbReference>
<dbReference type="AlphaFoldDB" id="A0A5A8F193"/>
<dbReference type="FunFam" id="2.170.220.10:FF:000002">
    <property type="entry name" value="Methionine--tRNA ligase"/>
    <property type="match status" value="1"/>
</dbReference>
<dbReference type="GO" id="GO:0005524">
    <property type="term" value="F:ATP binding"/>
    <property type="evidence" value="ECO:0007669"/>
    <property type="project" value="UniProtKB-UniRule"/>
</dbReference>
<protein>
    <recommendedName>
        <fullName evidence="13">Methionine--tRNA ligase</fullName>
        <ecNumber evidence="13">6.1.1.10</ecNumber>
    </recommendedName>
    <alternativeName>
        <fullName evidence="13">Methionyl-tRNA synthetase</fullName>
        <shortName evidence="13">MetRS</shortName>
    </alternativeName>
</protein>
<feature type="short sequence motif" description="'HIGH' region" evidence="13">
    <location>
        <begin position="13"/>
        <end position="23"/>
    </location>
</feature>
<dbReference type="PANTHER" id="PTHR43326:SF1">
    <property type="entry name" value="METHIONINE--TRNA LIGASE, MITOCHONDRIAL"/>
    <property type="match status" value="1"/>
</dbReference>
<dbReference type="InterPro" id="IPR009080">
    <property type="entry name" value="tRNAsynth_Ia_anticodon-bd"/>
</dbReference>
<keyword evidence="16" id="KW-1185">Reference proteome</keyword>
<keyword evidence="9 13" id="KW-0694">RNA-binding</keyword>
<keyword evidence="10 13" id="KW-0648">Protein biosynthesis</keyword>
<comment type="subcellular location">
    <subcellularLocation>
        <location evidence="2 13">Cytoplasm</location>
    </subcellularLocation>
</comment>
<dbReference type="GO" id="GO:0004825">
    <property type="term" value="F:methionine-tRNA ligase activity"/>
    <property type="evidence" value="ECO:0007669"/>
    <property type="project" value="UniProtKB-UniRule"/>
</dbReference>
<dbReference type="InterPro" id="IPR014758">
    <property type="entry name" value="Met-tRNA_synth"/>
</dbReference>
<dbReference type="SUPFAM" id="SSF47323">
    <property type="entry name" value="Anticodon-binding domain of a subclass of class I aminoacyl-tRNA synthetases"/>
    <property type="match status" value="1"/>
</dbReference>
<dbReference type="GO" id="GO:0005737">
    <property type="term" value="C:cytoplasm"/>
    <property type="evidence" value="ECO:0007669"/>
    <property type="project" value="UniProtKB-SubCell"/>
</dbReference>
<evidence type="ECO:0000256" key="7">
    <source>
        <dbReference type="ARBA" id="ARBA00022741"/>
    </source>
</evidence>
<keyword evidence="11 13" id="KW-0030">Aminoacyl-tRNA synthetase</keyword>
<gene>
    <name evidence="13 15" type="primary">metG</name>
    <name evidence="15" type="ORF">FHQ18_08020</name>
</gene>
<dbReference type="Gene3D" id="2.170.220.10">
    <property type="match status" value="1"/>
</dbReference>
<reference evidence="15 16" key="1">
    <citation type="submission" date="2019-06" db="EMBL/GenBank/DDBJ databases">
        <title>Genomic insights into carbon and energy metabolism of Deferribacter autotrophicus revealed new metabolic traits in the phylum Deferribacteres.</title>
        <authorList>
            <person name="Slobodkin A.I."/>
            <person name="Slobodkina G.B."/>
            <person name="Allioux M."/>
            <person name="Alain K."/>
            <person name="Jebbar M."/>
            <person name="Shadrin V."/>
            <person name="Kublanov I.V."/>
            <person name="Toshchakov S.V."/>
            <person name="Bonch-Osmolovskaya E.A."/>
        </authorList>
    </citation>
    <scope>NUCLEOTIDE SEQUENCE [LARGE SCALE GENOMIC DNA]</scope>
    <source>
        <strain evidence="15 16">SL50</strain>
    </source>
</reference>
<dbReference type="CDD" id="cd02800">
    <property type="entry name" value="tRNA_bind_EcMetRS_like"/>
    <property type="match status" value="1"/>
</dbReference>
<dbReference type="NCBIfam" id="NF008900">
    <property type="entry name" value="PRK12267.1"/>
    <property type="match status" value="1"/>
</dbReference>
<dbReference type="PROSITE" id="PS50886">
    <property type="entry name" value="TRBD"/>
    <property type="match status" value="1"/>
</dbReference>
<evidence type="ECO:0000256" key="12">
    <source>
        <dbReference type="ARBA" id="ARBA00047364"/>
    </source>
</evidence>
<organism evidence="15 16">
    <name type="scientific">Deferribacter autotrophicus</name>
    <dbReference type="NCBI Taxonomy" id="500465"/>
    <lineage>
        <taxon>Bacteria</taxon>
        <taxon>Pseudomonadati</taxon>
        <taxon>Deferribacterota</taxon>
        <taxon>Deferribacteres</taxon>
        <taxon>Deferribacterales</taxon>
        <taxon>Deferribacteraceae</taxon>
        <taxon>Deferribacter</taxon>
    </lineage>
</organism>
<comment type="similarity">
    <text evidence="13">Belongs to the class-I aminoacyl-tRNA synthetase family. MetG type 2A subfamily.</text>
</comment>
<dbReference type="GO" id="GO:0006431">
    <property type="term" value="P:methionyl-tRNA aminoacylation"/>
    <property type="evidence" value="ECO:0007669"/>
    <property type="project" value="UniProtKB-UniRule"/>
</dbReference>
<dbReference type="Pfam" id="PF09334">
    <property type="entry name" value="tRNA-synt_1g"/>
    <property type="match status" value="2"/>
</dbReference>
<evidence type="ECO:0000256" key="3">
    <source>
        <dbReference type="ARBA" id="ARBA00011738"/>
    </source>
</evidence>
<comment type="subunit">
    <text evidence="3 13">Homodimer.</text>
</comment>
<dbReference type="GO" id="GO:0000049">
    <property type="term" value="F:tRNA binding"/>
    <property type="evidence" value="ECO:0007669"/>
    <property type="project" value="UniProtKB-UniRule"/>
</dbReference>
<comment type="catalytic activity">
    <reaction evidence="12 13">
        <text>tRNA(Met) + L-methionine + ATP = L-methionyl-tRNA(Met) + AMP + diphosphate</text>
        <dbReference type="Rhea" id="RHEA:13481"/>
        <dbReference type="Rhea" id="RHEA-COMP:9667"/>
        <dbReference type="Rhea" id="RHEA-COMP:9698"/>
        <dbReference type="ChEBI" id="CHEBI:30616"/>
        <dbReference type="ChEBI" id="CHEBI:33019"/>
        <dbReference type="ChEBI" id="CHEBI:57844"/>
        <dbReference type="ChEBI" id="CHEBI:78442"/>
        <dbReference type="ChEBI" id="CHEBI:78530"/>
        <dbReference type="ChEBI" id="CHEBI:456215"/>
        <dbReference type="EC" id="6.1.1.10"/>
    </reaction>
</comment>
<accession>A0A5A8F193</accession>
<keyword evidence="8 13" id="KW-0067">ATP-binding</keyword>
<comment type="caution">
    <text evidence="13">Lacks conserved residue(s) required for the propagation of feature annotation.</text>
</comment>
<dbReference type="OrthoDB" id="9810191at2"/>
<dbReference type="HAMAP" id="MF_01228">
    <property type="entry name" value="Met_tRNA_synth_type2"/>
    <property type="match status" value="1"/>
</dbReference>
<evidence type="ECO:0000256" key="9">
    <source>
        <dbReference type="ARBA" id="ARBA00022884"/>
    </source>
</evidence>
<keyword evidence="6 13" id="KW-0436">Ligase</keyword>
<proteinExistence type="inferred from homology"/>
<dbReference type="PRINTS" id="PR01041">
    <property type="entry name" value="TRNASYNTHMET"/>
</dbReference>
<evidence type="ECO:0000256" key="13">
    <source>
        <dbReference type="HAMAP-Rule" id="MF_01228"/>
    </source>
</evidence>
<dbReference type="InterPro" id="IPR014729">
    <property type="entry name" value="Rossmann-like_a/b/a_fold"/>
</dbReference>
<dbReference type="InterPro" id="IPR033911">
    <property type="entry name" value="MetRS_core"/>
</dbReference>
<dbReference type="CDD" id="cd07957">
    <property type="entry name" value="Anticodon_Ia_Met"/>
    <property type="match status" value="1"/>
</dbReference>
<dbReference type="InterPro" id="IPR041872">
    <property type="entry name" value="Anticodon_Met"/>
</dbReference>
<feature type="domain" description="TRNA-binding" evidence="14">
    <location>
        <begin position="539"/>
        <end position="640"/>
    </location>
</feature>
<comment type="caution">
    <text evidence="15">The sequence shown here is derived from an EMBL/GenBank/DDBJ whole genome shotgun (WGS) entry which is preliminary data.</text>
</comment>
<dbReference type="InterPro" id="IPR023457">
    <property type="entry name" value="Met-tRNA_synth_2"/>
</dbReference>